<dbReference type="EMBL" id="JAMXWF010000055">
    <property type="protein sequence ID" value="MDQ6413265.1"/>
    <property type="molecule type" value="Genomic_DNA"/>
</dbReference>
<reference evidence="2" key="1">
    <citation type="submission" date="2022-06" db="EMBL/GenBank/DDBJ databases">
        <title>PHB producers.</title>
        <authorList>
            <person name="Besaury L."/>
        </authorList>
    </citation>
    <scope>NUCLEOTIDE SEQUENCE</scope>
    <source>
        <strain evidence="2 3">SEWS6</strain>
    </source>
</reference>
<protein>
    <submittedName>
        <fullName evidence="2">Uncharacterized protein</fullName>
    </submittedName>
</protein>
<dbReference type="Proteomes" id="UP001242288">
    <property type="component" value="Unassembled WGS sequence"/>
</dbReference>
<dbReference type="RefSeq" id="WP_266261695.1">
    <property type="nucleotide sequence ID" value="NZ_JAMXWF010000055.1"/>
</dbReference>
<gene>
    <name evidence="2" type="ORF">NIE36_39765</name>
    <name evidence="1" type="ORF">OSB80_39860</name>
</gene>
<evidence type="ECO:0000313" key="1">
    <source>
        <dbReference type="EMBL" id="MCX4151452.1"/>
    </source>
</evidence>
<comment type="caution">
    <text evidence="2">The sequence shown here is derived from an EMBL/GenBank/DDBJ whole genome shotgun (WGS) entry which is preliminary data.</text>
</comment>
<evidence type="ECO:0000313" key="2">
    <source>
        <dbReference type="EMBL" id="MDQ6413265.1"/>
    </source>
</evidence>
<organism evidence="2 4">
    <name type="scientific">Paraburkholderia madseniana</name>
    <dbReference type="NCBI Taxonomy" id="2599607"/>
    <lineage>
        <taxon>Bacteria</taxon>
        <taxon>Pseudomonadati</taxon>
        <taxon>Pseudomonadota</taxon>
        <taxon>Betaproteobacteria</taxon>
        <taxon>Burkholderiales</taxon>
        <taxon>Burkholderiaceae</taxon>
        <taxon>Paraburkholderia</taxon>
    </lineage>
</organism>
<accession>A0AAP5BMU6</accession>
<name>A0AAP5BMU6_9BURK</name>
<dbReference type="AlphaFoldDB" id="A0AAP5BMU6"/>
<keyword evidence="3" id="KW-1185">Reference proteome</keyword>
<evidence type="ECO:0000313" key="3">
    <source>
        <dbReference type="Proteomes" id="UP001209412"/>
    </source>
</evidence>
<evidence type="ECO:0000313" key="4">
    <source>
        <dbReference type="Proteomes" id="UP001242288"/>
    </source>
</evidence>
<dbReference type="Proteomes" id="UP001209412">
    <property type="component" value="Unassembled WGS sequence"/>
</dbReference>
<proteinExistence type="predicted"/>
<dbReference type="EMBL" id="JAPKHW010000055">
    <property type="protein sequence ID" value="MCX4151452.1"/>
    <property type="molecule type" value="Genomic_DNA"/>
</dbReference>
<sequence>MTDESKFPPEMLEQFRREQEESDAHFTVAAGRFFDAWKQAAMLAGPVYFGDGTREAVENAKDKWALAPNGAVILDAFGVLSSGERTFLAALYSFYNSDDSVLLWEKAGIRGFADLSGLDLVRRKLIAELLLNYVGW</sequence>